<keyword evidence="6 15" id="KW-0808">Transferase</keyword>
<dbReference type="Pfam" id="PF00224">
    <property type="entry name" value="PK"/>
    <property type="match status" value="1"/>
</dbReference>
<evidence type="ECO:0000256" key="3">
    <source>
        <dbReference type="ARBA" id="ARBA00008663"/>
    </source>
</evidence>
<keyword evidence="8" id="KW-0547">Nucleotide-binding</keyword>
<keyword evidence="10" id="KW-0067">ATP-binding</keyword>
<protein>
    <recommendedName>
        <fullName evidence="5 14">Pyruvate kinase</fullName>
        <ecNumber evidence="4 14">2.7.1.40</ecNumber>
    </recommendedName>
</protein>
<comment type="cofactor">
    <cofactor evidence="1">
        <name>K(+)</name>
        <dbReference type="ChEBI" id="CHEBI:29103"/>
    </cofactor>
</comment>
<dbReference type="InterPro" id="IPR001697">
    <property type="entry name" value="Pyr_Knase"/>
</dbReference>
<comment type="pathway">
    <text evidence="2 15">Carbohydrate degradation; glycolysis; pyruvate from D-glyceraldehyde 3-phosphate: step 5/5.</text>
</comment>
<dbReference type="PANTHER" id="PTHR11817">
    <property type="entry name" value="PYRUVATE KINASE"/>
    <property type="match status" value="1"/>
</dbReference>
<comment type="catalytic activity">
    <reaction evidence="15">
        <text>pyruvate + ATP = phosphoenolpyruvate + ADP + H(+)</text>
        <dbReference type="Rhea" id="RHEA:18157"/>
        <dbReference type="ChEBI" id="CHEBI:15361"/>
        <dbReference type="ChEBI" id="CHEBI:15378"/>
        <dbReference type="ChEBI" id="CHEBI:30616"/>
        <dbReference type="ChEBI" id="CHEBI:58702"/>
        <dbReference type="ChEBI" id="CHEBI:456216"/>
        <dbReference type="EC" id="2.7.1.40"/>
    </reaction>
</comment>
<evidence type="ECO:0000256" key="14">
    <source>
        <dbReference type="NCBIfam" id="TIGR01064"/>
    </source>
</evidence>
<organism evidence="17 18">
    <name type="scientific">Streptomyces cellostaticus</name>
    <dbReference type="NCBI Taxonomy" id="67285"/>
    <lineage>
        <taxon>Bacteria</taxon>
        <taxon>Bacillati</taxon>
        <taxon>Actinomycetota</taxon>
        <taxon>Actinomycetes</taxon>
        <taxon>Kitasatosporales</taxon>
        <taxon>Streptomycetaceae</taxon>
        <taxon>Streptomyces</taxon>
    </lineage>
</organism>
<gene>
    <name evidence="17" type="ORF">AQI88_16535</name>
</gene>
<dbReference type="EMBL" id="LMWL01000029">
    <property type="protein sequence ID" value="KUM95669.1"/>
    <property type="molecule type" value="Genomic_DNA"/>
</dbReference>
<evidence type="ECO:0000256" key="4">
    <source>
        <dbReference type="ARBA" id="ARBA00012142"/>
    </source>
</evidence>
<evidence type="ECO:0000256" key="2">
    <source>
        <dbReference type="ARBA" id="ARBA00004997"/>
    </source>
</evidence>
<keyword evidence="9 15" id="KW-0418">Kinase</keyword>
<dbReference type="GO" id="GO:0030955">
    <property type="term" value="F:potassium ion binding"/>
    <property type="evidence" value="ECO:0007669"/>
    <property type="project" value="UniProtKB-UniRule"/>
</dbReference>
<keyword evidence="12 15" id="KW-0324">Glycolysis</keyword>
<evidence type="ECO:0000259" key="16">
    <source>
        <dbReference type="Pfam" id="PF00224"/>
    </source>
</evidence>
<dbReference type="SUPFAM" id="SSF51621">
    <property type="entry name" value="Phosphoenolpyruvate/pyruvate domain"/>
    <property type="match status" value="1"/>
</dbReference>
<proteinExistence type="inferred from homology"/>
<evidence type="ECO:0000256" key="13">
    <source>
        <dbReference type="ARBA" id="ARBA00023317"/>
    </source>
</evidence>
<dbReference type="Gene3D" id="2.40.33.10">
    <property type="entry name" value="PK beta-barrel domain-like"/>
    <property type="match status" value="1"/>
</dbReference>
<evidence type="ECO:0000313" key="18">
    <source>
        <dbReference type="Proteomes" id="UP000054241"/>
    </source>
</evidence>
<dbReference type="GO" id="GO:0016301">
    <property type="term" value="F:kinase activity"/>
    <property type="evidence" value="ECO:0007669"/>
    <property type="project" value="UniProtKB-KW"/>
</dbReference>
<accession>A0A101NMG9</accession>
<keyword evidence="7" id="KW-0479">Metal-binding</keyword>
<dbReference type="InterPro" id="IPR015813">
    <property type="entry name" value="Pyrv/PenolPyrv_kinase-like_dom"/>
</dbReference>
<name>A0A101NMG9_9ACTN</name>
<reference evidence="17 18" key="1">
    <citation type="submission" date="2015-10" db="EMBL/GenBank/DDBJ databases">
        <title>Draft genome sequence of Streptomyces cellostaticus DSM 40189, type strain for the species Streptomyces cellostaticus.</title>
        <authorList>
            <person name="Ruckert C."/>
            <person name="Winkler A."/>
            <person name="Kalinowski J."/>
            <person name="Kampfer P."/>
            <person name="Glaeser S."/>
        </authorList>
    </citation>
    <scope>NUCLEOTIDE SEQUENCE [LARGE SCALE GENOMIC DNA]</scope>
    <source>
        <strain evidence="17 18">DSM 40189</strain>
    </source>
</reference>
<dbReference type="GO" id="GO:0004743">
    <property type="term" value="F:pyruvate kinase activity"/>
    <property type="evidence" value="ECO:0007669"/>
    <property type="project" value="UniProtKB-UniRule"/>
</dbReference>
<evidence type="ECO:0000256" key="6">
    <source>
        <dbReference type="ARBA" id="ARBA00022679"/>
    </source>
</evidence>
<dbReference type="InterPro" id="IPR018209">
    <property type="entry name" value="Pyrv_Knase_AS"/>
</dbReference>
<evidence type="ECO:0000256" key="15">
    <source>
        <dbReference type="RuleBase" id="RU000504"/>
    </source>
</evidence>
<dbReference type="InterPro" id="IPR040442">
    <property type="entry name" value="Pyrv_kinase-like_dom_sf"/>
</dbReference>
<dbReference type="AlphaFoldDB" id="A0A101NMG9"/>
<dbReference type="PRINTS" id="PR01050">
    <property type="entry name" value="PYRUVTKNASE"/>
</dbReference>
<dbReference type="STRING" id="67285.AQI88_16535"/>
<dbReference type="InterPro" id="IPR015806">
    <property type="entry name" value="Pyrv_Knase_insert_dom_sf"/>
</dbReference>
<keyword evidence="13" id="KW-0670">Pyruvate</keyword>
<feature type="domain" description="Pyruvate kinase barrel" evidence="16">
    <location>
        <begin position="8"/>
        <end position="329"/>
    </location>
</feature>
<dbReference type="GO" id="GO:0005524">
    <property type="term" value="F:ATP binding"/>
    <property type="evidence" value="ECO:0007669"/>
    <property type="project" value="UniProtKB-KW"/>
</dbReference>
<sequence length="373" mass="40082">MDRTEPRRGTGIVATLGPATDSFEQLRALVKAGMDLARLNMAHGTWAEHEERYRRVRAVAAEAGRHVGILADFPGARLSLGAFADGRVGLEQGDRFILTVEDVLGDQSICTVAYPLLPNDVSVGDPILVNDGAVELQVTAVDGPRVITTVVTAGLVSDHKSLSLPRSVLSSRPMLSPKIADDLRFALRLGCDGVAVSFVRRAADVQEVHRIMDEEGHRLPVIAKIETPEAVENLEEILRAFDGIMIARGDLGVELPLDQVPIVQKRAIRLARHDNKPTIVATQLLDSMIQAPRPTRAEASDVANGVMDGADALMLSGETSVGHYPQLAVETMARIIATTEEDMTANGLTLAHGIPASWTGQHHSRGGPRQSLP</sequence>
<evidence type="ECO:0000256" key="9">
    <source>
        <dbReference type="ARBA" id="ARBA00022777"/>
    </source>
</evidence>
<evidence type="ECO:0000313" key="17">
    <source>
        <dbReference type="EMBL" id="KUM95669.1"/>
    </source>
</evidence>
<dbReference type="EC" id="2.7.1.40" evidence="4 14"/>
<evidence type="ECO:0000256" key="11">
    <source>
        <dbReference type="ARBA" id="ARBA00022842"/>
    </source>
</evidence>
<keyword evidence="11 15" id="KW-0460">Magnesium</keyword>
<evidence type="ECO:0000256" key="10">
    <source>
        <dbReference type="ARBA" id="ARBA00022840"/>
    </source>
</evidence>
<dbReference type="InterPro" id="IPR015793">
    <property type="entry name" value="Pyrv_Knase_brl"/>
</dbReference>
<dbReference type="UniPathway" id="UPA00109">
    <property type="reaction ID" value="UER00188"/>
</dbReference>
<evidence type="ECO:0000256" key="5">
    <source>
        <dbReference type="ARBA" id="ARBA00018587"/>
    </source>
</evidence>
<keyword evidence="18" id="KW-1185">Reference proteome</keyword>
<comment type="similarity">
    <text evidence="3 15">Belongs to the pyruvate kinase family.</text>
</comment>
<dbReference type="NCBIfam" id="TIGR01064">
    <property type="entry name" value="pyruv_kin"/>
    <property type="match status" value="1"/>
</dbReference>
<dbReference type="SUPFAM" id="SSF50800">
    <property type="entry name" value="PK beta-barrel domain-like"/>
    <property type="match status" value="1"/>
</dbReference>
<evidence type="ECO:0000256" key="7">
    <source>
        <dbReference type="ARBA" id="ARBA00022723"/>
    </source>
</evidence>
<evidence type="ECO:0000256" key="8">
    <source>
        <dbReference type="ARBA" id="ARBA00022741"/>
    </source>
</evidence>
<dbReference type="Proteomes" id="UP000054241">
    <property type="component" value="Unassembled WGS sequence"/>
</dbReference>
<dbReference type="GO" id="GO:0000287">
    <property type="term" value="F:magnesium ion binding"/>
    <property type="evidence" value="ECO:0007669"/>
    <property type="project" value="UniProtKB-UniRule"/>
</dbReference>
<dbReference type="InterPro" id="IPR011037">
    <property type="entry name" value="Pyrv_Knase-like_insert_dom_sf"/>
</dbReference>
<dbReference type="Gene3D" id="3.20.20.60">
    <property type="entry name" value="Phosphoenolpyruvate-binding domains"/>
    <property type="match status" value="1"/>
</dbReference>
<evidence type="ECO:0000256" key="12">
    <source>
        <dbReference type="ARBA" id="ARBA00023152"/>
    </source>
</evidence>
<dbReference type="PROSITE" id="PS00110">
    <property type="entry name" value="PYRUVATE_KINASE"/>
    <property type="match status" value="1"/>
</dbReference>
<evidence type="ECO:0000256" key="1">
    <source>
        <dbReference type="ARBA" id="ARBA00001958"/>
    </source>
</evidence>
<comment type="caution">
    <text evidence="17">The sequence shown here is derived from an EMBL/GenBank/DDBJ whole genome shotgun (WGS) entry which is preliminary data.</text>
</comment>